<evidence type="ECO:0000313" key="2">
    <source>
        <dbReference type="Proteomes" id="UP000722750"/>
    </source>
</evidence>
<evidence type="ECO:0000313" key="1">
    <source>
        <dbReference type="EMBL" id="MBS1258402.1"/>
    </source>
</evidence>
<dbReference type="AlphaFoldDB" id="A0A941W2R9"/>
<dbReference type="Proteomes" id="UP000722750">
    <property type="component" value="Unassembled WGS sequence"/>
</dbReference>
<sequence>MPAKAATTIAYLLLDLNNMPEKIETPPTIIATAAQKLLIVRQKFQHTILQSTSQIVIVCGFHHIRQYTTQDITINPLKTGKSQLTY</sequence>
<organism evidence="1 2">
    <name type="scientific">Candidatus Scalindua arabica</name>
    <dbReference type="NCBI Taxonomy" id="1127984"/>
    <lineage>
        <taxon>Bacteria</taxon>
        <taxon>Pseudomonadati</taxon>
        <taxon>Planctomycetota</taxon>
        <taxon>Candidatus Brocadiia</taxon>
        <taxon>Candidatus Brocadiales</taxon>
        <taxon>Candidatus Scalinduaceae</taxon>
        <taxon>Candidatus Scalindua</taxon>
    </lineage>
</organism>
<comment type="caution">
    <text evidence="1">The sequence shown here is derived from an EMBL/GenBank/DDBJ whole genome shotgun (WGS) entry which is preliminary data.</text>
</comment>
<reference evidence="1" key="1">
    <citation type="journal article" date="2021" name="ISME J.">
        <title>Fine-scale metabolic discontinuity in a stratified prokaryote microbiome of a Red Sea deep halocline.</title>
        <authorList>
            <person name="Michoud G."/>
            <person name="Ngugi D.K."/>
            <person name="Barozzi A."/>
            <person name="Merlino G."/>
            <person name="Calleja M.L."/>
            <person name="Delgado-Huertas A."/>
            <person name="Moran X.A.G."/>
            <person name="Daffonchio D."/>
        </authorList>
    </citation>
    <scope>NUCLEOTIDE SEQUENCE</scope>
    <source>
        <strain evidence="1">SuakinDeep_MAG55_1</strain>
    </source>
</reference>
<gene>
    <name evidence="1" type="ORF">MAG551_01461</name>
</gene>
<protein>
    <submittedName>
        <fullName evidence="1">Uncharacterized protein</fullName>
    </submittedName>
</protein>
<accession>A0A941W2R9</accession>
<dbReference type="EMBL" id="JAANXD010000060">
    <property type="protein sequence ID" value="MBS1258402.1"/>
    <property type="molecule type" value="Genomic_DNA"/>
</dbReference>
<name>A0A941W2R9_9BACT</name>
<proteinExistence type="predicted"/>